<evidence type="ECO:0000256" key="3">
    <source>
        <dbReference type="PIRSR" id="PIRSR000390-1"/>
    </source>
</evidence>
<dbReference type="RefSeq" id="WP_103047064.1">
    <property type="nucleotide sequence ID" value="NZ_CP061172.1"/>
</dbReference>
<evidence type="ECO:0000256" key="5">
    <source>
        <dbReference type="RuleBase" id="RU004508"/>
    </source>
</evidence>
<dbReference type="AlphaFoldDB" id="A0A7H0YEJ9"/>
<dbReference type="InterPro" id="IPR015424">
    <property type="entry name" value="PyrdxlP-dep_Trfase"/>
</dbReference>
<keyword evidence="6" id="KW-0032">Aminotransferase</keyword>
<dbReference type="EMBL" id="CP061172">
    <property type="protein sequence ID" value="QNR69507.1"/>
    <property type="molecule type" value="Genomic_DNA"/>
</dbReference>
<dbReference type="InterPro" id="IPR015421">
    <property type="entry name" value="PyrdxlP-dep_Trfase_major"/>
</dbReference>
<keyword evidence="1 4" id="KW-0663">Pyridoxal phosphate</keyword>
<dbReference type="Proteomes" id="UP000516384">
    <property type="component" value="Chromosome"/>
</dbReference>
<dbReference type="Gene3D" id="3.40.640.10">
    <property type="entry name" value="Type I PLP-dependent aspartate aminotransferase-like (Major domain)"/>
    <property type="match status" value="1"/>
</dbReference>
<proteinExistence type="inferred from homology"/>
<evidence type="ECO:0000256" key="1">
    <source>
        <dbReference type="ARBA" id="ARBA00022898"/>
    </source>
</evidence>
<evidence type="ECO:0000256" key="2">
    <source>
        <dbReference type="ARBA" id="ARBA00037999"/>
    </source>
</evidence>
<keyword evidence="6" id="KW-0808">Transferase</keyword>
<dbReference type="InterPro" id="IPR000653">
    <property type="entry name" value="DegT/StrS_aminotransferase"/>
</dbReference>
<dbReference type="SUPFAM" id="SSF53383">
    <property type="entry name" value="PLP-dependent transferases"/>
    <property type="match status" value="1"/>
</dbReference>
<dbReference type="PANTHER" id="PTHR30244:SF9">
    <property type="entry name" value="PROTEIN RV3402C"/>
    <property type="match status" value="1"/>
</dbReference>
<dbReference type="Pfam" id="PF01041">
    <property type="entry name" value="DegT_DnrJ_EryC1"/>
    <property type="match status" value="1"/>
</dbReference>
<dbReference type="GO" id="GO:0008483">
    <property type="term" value="F:transaminase activity"/>
    <property type="evidence" value="ECO:0007669"/>
    <property type="project" value="UniProtKB-KW"/>
</dbReference>
<dbReference type="PIRSF" id="PIRSF000390">
    <property type="entry name" value="PLP_StrS"/>
    <property type="match status" value="1"/>
</dbReference>
<evidence type="ECO:0000313" key="6">
    <source>
        <dbReference type="EMBL" id="QNR69507.1"/>
    </source>
</evidence>
<name>A0A7H0YEJ9_9BACL</name>
<evidence type="ECO:0000256" key="4">
    <source>
        <dbReference type="PIRSR" id="PIRSR000390-2"/>
    </source>
</evidence>
<accession>A0A7H0YEJ9</accession>
<feature type="modified residue" description="N6-(pyridoxal phosphate)lysine" evidence="4">
    <location>
        <position position="193"/>
    </location>
</feature>
<comment type="similarity">
    <text evidence="2 5">Belongs to the DegT/DnrJ/EryC1 family.</text>
</comment>
<dbReference type="GO" id="GO:0000271">
    <property type="term" value="P:polysaccharide biosynthetic process"/>
    <property type="evidence" value="ECO:0007669"/>
    <property type="project" value="TreeGrafter"/>
</dbReference>
<dbReference type="GO" id="GO:0030170">
    <property type="term" value="F:pyridoxal phosphate binding"/>
    <property type="evidence" value="ECO:0007669"/>
    <property type="project" value="TreeGrafter"/>
</dbReference>
<protein>
    <submittedName>
        <fullName evidence="6">Aminotransferase class I/II-fold pyridoxal phosphate-dependent enzyme</fullName>
    </submittedName>
</protein>
<feature type="active site" description="Proton acceptor" evidence="3">
    <location>
        <position position="193"/>
    </location>
</feature>
<evidence type="ECO:0000313" key="7">
    <source>
        <dbReference type="Proteomes" id="UP000516384"/>
    </source>
</evidence>
<organism evidence="6 7">
    <name type="scientific">Paenibacillus peoriae</name>
    <dbReference type="NCBI Taxonomy" id="59893"/>
    <lineage>
        <taxon>Bacteria</taxon>
        <taxon>Bacillati</taxon>
        <taxon>Bacillota</taxon>
        <taxon>Bacilli</taxon>
        <taxon>Bacillales</taxon>
        <taxon>Paenibacillaceae</taxon>
        <taxon>Paenibacillus</taxon>
    </lineage>
</organism>
<dbReference type="PANTHER" id="PTHR30244">
    <property type="entry name" value="TRANSAMINASE"/>
    <property type="match status" value="1"/>
</dbReference>
<reference evidence="6 7" key="1">
    <citation type="submission" date="2020-09" db="EMBL/GenBank/DDBJ databases">
        <title>Characterization of Paenibacillus peoriae strain ZF390 with broad-spectrum antimicrobial activity as a potential biocontrol agent.</title>
        <authorList>
            <person name="Li L."/>
            <person name="Zhao Y."/>
            <person name="Li B."/>
            <person name="Xie X."/>
        </authorList>
    </citation>
    <scope>NUCLEOTIDE SEQUENCE [LARGE SCALE GENOMIC DNA]</scope>
    <source>
        <strain evidence="6 7">ZF390</strain>
    </source>
</reference>
<gene>
    <name evidence="6" type="ORF">IAQ67_11095</name>
</gene>
<sequence>MFDIPFLRPNLVKKERFIANFEKIEETRIYSNYGPLNNLFEERVIAQMFDGIGSAVTVHNATIGLILAIAQSKRPQGKYAVMPSFTFAATPLAAEWCGLEPYFLDIEPENWQINREQLEQAVKLLGDEIAVIVPYATFGTAIDLSVYNKLQEQGIPVVIDAAASFGTMTSEEENAHFGKGFGGAVVYSFHATKSFGIGEGGLVYSMDQDLIKRIRQAGNFGFSSSRESVIQGLNSKISEYTAAIALATLDHFKTVRENRRTIYEYYLQELLQADLLERGWSIQKTQGSVVHQFIPILSPDSHTNQEVVKLLASNSIEARTYFSPACHQQKQFQSYLHSTLHVTEHIAKHIVSLPLWEELDEMIVRRIVNVLGNLGRKASG</sequence>